<dbReference type="Proteomes" id="UP001243717">
    <property type="component" value="Unassembled WGS sequence"/>
</dbReference>
<reference evidence="3 4" key="1">
    <citation type="submission" date="2023-04" db="EMBL/GenBank/DDBJ databases">
        <title>A novel bacteria isolated from coastal sediment.</title>
        <authorList>
            <person name="Liu X.-J."/>
            <person name="Du Z.-J."/>
        </authorList>
    </citation>
    <scope>NUCLEOTIDE SEQUENCE [LARGE SCALE GENOMIC DNA]</scope>
    <source>
        <strain evidence="3 4">SDUM461004</strain>
    </source>
</reference>
<evidence type="ECO:0008006" key="5">
    <source>
        <dbReference type="Google" id="ProtNLM"/>
    </source>
</evidence>
<feature type="transmembrane region" description="Helical" evidence="2">
    <location>
        <begin position="47"/>
        <end position="67"/>
    </location>
</feature>
<organism evidence="3 4">
    <name type="scientific">Thalassobacterium sedimentorum</name>
    <dbReference type="NCBI Taxonomy" id="3041258"/>
    <lineage>
        <taxon>Bacteria</taxon>
        <taxon>Pseudomonadati</taxon>
        <taxon>Verrucomicrobiota</taxon>
        <taxon>Opitutia</taxon>
        <taxon>Puniceicoccales</taxon>
        <taxon>Coraliomargaritaceae</taxon>
        <taxon>Thalassobacterium</taxon>
    </lineage>
</organism>
<evidence type="ECO:0000313" key="3">
    <source>
        <dbReference type="EMBL" id="MDQ8195665.1"/>
    </source>
</evidence>
<evidence type="ECO:0000256" key="1">
    <source>
        <dbReference type="SAM" id="MobiDB-lite"/>
    </source>
</evidence>
<accession>A0ABU1ALI8</accession>
<feature type="region of interest" description="Disordered" evidence="1">
    <location>
        <begin position="1"/>
        <end position="26"/>
    </location>
</feature>
<evidence type="ECO:0000256" key="2">
    <source>
        <dbReference type="SAM" id="Phobius"/>
    </source>
</evidence>
<keyword evidence="2" id="KW-0472">Membrane</keyword>
<evidence type="ECO:0000313" key="4">
    <source>
        <dbReference type="Proteomes" id="UP001243717"/>
    </source>
</evidence>
<keyword evidence="4" id="KW-1185">Reference proteome</keyword>
<comment type="caution">
    <text evidence="3">The sequence shown here is derived from an EMBL/GenBank/DDBJ whole genome shotgun (WGS) entry which is preliminary data.</text>
</comment>
<sequence length="228" mass="26175">MSSQQTDTLDRSIPEPNNLQSPSKGRMAQNKFHPLKLFTDNAWAARMWFLLCIALLGIVVVQPFFIINAYRTRERVIILDGAGTYSIAPTLDFEKATQLHEQLALWSTHALLSQNPNGFDMPELLDKMYLDEPLRKARALYSEAAHEFREKNIHQKVEVFEIKILQTRGEQVFAQVQGQLIRTGSFEGKTFVEDPQFTLTLVLHRNPNMLDNKRFPLAVTSFEESILL</sequence>
<keyword evidence="2" id="KW-1133">Transmembrane helix</keyword>
<dbReference type="EMBL" id="JARXIC010000029">
    <property type="protein sequence ID" value="MDQ8195665.1"/>
    <property type="molecule type" value="Genomic_DNA"/>
</dbReference>
<gene>
    <name evidence="3" type="ORF">QEH59_14620</name>
</gene>
<protein>
    <recommendedName>
        <fullName evidence="5">Conjugal transfer protein TraE</fullName>
    </recommendedName>
</protein>
<dbReference type="RefSeq" id="WP_308986114.1">
    <property type="nucleotide sequence ID" value="NZ_JARXIC010000029.1"/>
</dbReference>
<name>A0ABU1ALI8_9BACT</name>
<proteinExistence type="predicted"/>
<keyword evidence="2" id="KW-0812">Transmembrane</keyword>